<accession>A0ABN0BC29</accession>
<gene>
    <name evidence="1" type="ORF">HCCG_01669</name>
</gene>
<organism evidence="1 2">
    <name type="scientific">Helicobacter cinaedi CCUG 18818 = ATCC BAA-847</name>
    <dbReference type="NCBI Taxonomy" id="537971"/>
    <lineage>
        <taxon>Bacteria</taxon>
        <taxon>Pseudomonadati</taxon>
        <taxon>Campylobacterota</taxon>
        <taxon>Epsilonproteobacteria</taxon>
        <taxon>Campylobacterales</taxon>
        <taxon>Helicobacteraceae</taxon>
        <taxon>Helicobacter</taxon>
    </lineage>
</organism>
<reference evidence="2" key="1">
    <citation type="journal article" date="2014" name="Genome Announc.">
        <title>Draft genome sequences of six enterohepatic helicobacter species isolated from humans and one from rhesus macaques.</title>
        <authorList>
            <person name="Shen Z."/>
            <person name="Sheh A."/>
            <person name="Young S.K."/>
            <person name="Abouelliel A."/>
            <person name="Ward D.V."/>
            <person name="Earl A.M."/>
            <person name="Fox J.G."/>
        </authorList>
    </citation>
    <scope>NUCLEOTIDE SEQUENCE [LARGE SCALE GENOMIC DNA]</scope>
    <source>
        <strain evidence="2">CCUG 18818</strain>
    </source>
</reference>
<keyword evidence="2" id="KW-1185">Reference proteome</keyword>
<evidence type="ECO:0000313" key="1">
    <source>
        <dbReference type="EMBL" id="EFR47121.1"/>
    </source>
</evidence>
<name>A0ABN0BC29_9HELI</name>
<proteinExistence type="predicted"/>
<evidence type="ECO:0000313" key="2">
    <source>
        <dbReference type="Proteomes" id="UP000005755"/>
    </source>
</evidence>
<sequence length="49" mass="5517">MPFVGWVRACKIKGAIITLKNLTLPYKFLLQSCFLFLSFYNLGAGFGDI</sequence>
<protein>
    <submittedName>
        <fullName evidence="1">Uncharacterized protein</fullName>
    </submittedName>
</protein>
<dbReference type="Proteomes" id="UP000005755">
    <property type="component" value="Unassembled WGS sequence"/>
</dbReference>
<dbReference type="EMBL" id="DS990393">
    <property type="protein sequence ID" value="EFR47121.1"/>
    <property type="molecule type" value="Genomic_DNA"/>
</dbReference>